<feature type="transmembrane region" description="Helical" evidence="12">
    <location>
        <begin position="116"/>
        <end position="133"/>
    </location>
</feature>
<dbReference type="STRING" id="1842532.A7E78_11895"/>
<dbReference type="InterPro" id="IPR044878">
    <property type="entry name" value="UbiA_sf"/>
</dbReference>
<dbReference type="KEGG" id="pef:A7E78_11895"/>
<keyword evidence="4" id="KW-1003">Cell membrane</keyword>
<dbReference type="Gene3D" id="1.20.120.1780">
    <property type="entry name" value="UbiA prenyltransferase"/>
    <property type="match status" value="1"/>
</dbReference>
<comment type="similarity">
    <text evidence="3">Belongs to the UbiA prenyltransferase family.</text>
</comment>
<dbReference type="GO" id="GO:0006744">
    <property type="term" value="P:ubiquinone biosynthetic process"/>
    <property type="evidence" value="ECO:0007669"/>
    <property type="project" value="UniProtKB-KW"/>
</dbReference>
<dbReference type="InterPro" id="IPR039653">
    <property type="entry name" value="Prenyltransferase"/>
</dbReference>
<keyword evidence="10 12" id="KW-0472">Membrane</keyword>
<feature type="transmembrane region" description="Helical" evidence="12">
    <location>
        <begin position="166"/>
        <end position="188"/>
    </location>
</feature>
<dbReference type="FunFam" id="1.10.357.140:FF:000008">
    <property type="entry name" value="4-hydroxybenzoate octaprenyltransferase"/>
    <property type="match status" value="1"/>
</dbReference>
<protein>
    <recommendedName>
        <fullName evidence="11">4-hydroxybenzoate polyprenyltransferase</fullName>
        <ecNumber evidence="11">2.5.1.39</ecNumber>
    </recommendedName>
</protein>
<evidence type="ECO:0000256" key="4">
    <source>
        <dbReference type="ARBA" id="ARBA00022475"/>
    </source>
</evidence>
<dbReference type="PANTHER" id="PTHR11048">
    <property type="entry name" value="PRENYLTRANSFERASES"/>
    <property type="match status" value="1"/>
</dbReference>
<dbReference type="PANTHER" id="PTHR11048:SF28">
    <property type="entry name" value="4-HYDROXYBENZOATE POLYPRENYLTRANSFERASE, MITOCHONDRIAL"/>
    <property type="match status" value="1"/>
</dbReference>
<evidence type="ECO:0000256" key="6">
    <source>
        <dbReference type="ARBA" id="ARBA00022679"/>
    </source>
</evidence>
<feature type="transmembrane region" description="Helical" evidence="12">
    <location>
        <begin position="90"/>
        <end position="110"/>
    </location>
</feature>
<accession>A0A1L3GRB5</accession>
<feature type="transmembrane region" description="Helical" evidence="12">
    <location>
        <begin position="272"/>
        <end position="292"/>
    </location>
</feature>
<feature type="transmembrane region" description="Helical" evidence="12">
    <location>
        <begin position="21"/>
        <end position="42"/>
    </location>
</feature>
<evidence type="ECO:0000256" key="7">
    <source>
        <dbReference type="ARBA" id="ARBA00022688"/>
    </source>
</evidence>
<evidence type="ECO:0000256" key="9">
    <source>
        <dbReference type="ARBA" id="ARBA00022989"/>
    </source>
</evidence>
<evidence type="ECO:0000256" key="8">
    <source>
        <dbReference type="ARBA" id="ARBA00022692"/>
    </source>
</evidence>
<dbReference type="OrthoDB" id="9782418at2"/>
<dbReference type="Pfam" id="PF01040">
    <property type="entry name" value="UbiA"/>
    <property type="match status" value="1"/>
</dbReference>
<feature type="transmembrane region" description="Helical" evidence="12">
    <location>
        <begin position="48"/>
        <end position="69"/>
    </location>
</feature>
<keyword evidence="9 12" id="KW-1133">Transmembrane helix</keyword>
<feature type="transmembrane region" description="Helical" evidence="12">
    <location>
        <begin position="140"/>
        <end position="160"/>
    </location>
</feature>
<dbReference type="EC" id="2.5.1.39" evidence="11"/>
<evidence type="ECO:0000256" key="5">
    <source>
        <dbReference type="ARBA" id="ARBA00022519"/>
    </source>
</evidence>
<gene>
    <name evidence="13" type="ORF">A7E78_11895</name>
</gene>
<evidence type="ECO:0000256" key="10">
    <source>
        <dbReference type="ARBA" id="ARBA00023136"/>
    </source>
</evidence>
<keyword evidence="7" id="KW-0831">Ubiquinone biosynthesis</keyword>
<dbReference type="GO" id="GO:0005886">
    <property type="term" value="C:plasma membrane"/>
    <property type="evidence" value="ECO:0007669"/>
    <property type="project" value="TreeGrafter"/>
</dbReference>
<dbReference type="NCBIfam" id="TIGR01475">
    <property type="entry name" value="ubiA_other"/>
    <property type="match status" value="1"/>
</dbReference>
<keyword evidence="14" id="KW-1185">Reference proteome</keyword>
<feature type="transmembrane region" description="Helical" evidence="12">
    <location>
        <begin position="223"/>
        <end position="252"/>
    </location>
</feature>
<dbReference type="InterPro" id="IPR006371">
    <property type="entry name" value="Polyprenyltransferase_UbiA-li"/>
</dbReference>
<comment type="cofactor">
    <cofactor evidence="1">
        <name>Mg(2+)</name>
        <dbReference type="ChEBI" id="CHEBI:18420"/>
    </cofactor>
</comment>
<evidence type="ECO:0000256" key="3">
    <source>
        <dbReference type="ARBA" id="ARBA00005985"/>
    </source>
</evidence>
<dbReference type="EMBL" id="CP015519">
    <property type="protein sequence ID" value="APG28482.1"/>
    <property type="molecule type" value="Genomic_DNA"/>
</dbReference>
<sequence>MICSVYQKIRALLEMVRFSHTIFAFPFALMSVVLASRMAGVLPSAGQLIWICLALVGARTGAMAFNRLIDARIDAANPRTANRHLPAGRVTSLEAVLLAGGGFALLLLAAWQLNPLCLFLAPVAIGLLLFYSYCKRFTSLSHMVLGVCLAAAPVGAWVALRGSLEWSPAILGLAVLCWVAGFDIFYALQDEEFDRSRGLHSIPARLGAQRAIILARLLHGLMVLLLLFLAFIASLGGLYLGGVLLVAGLLGYEHRLVRADDLSRLNTAFFTMNGYVSVSIFVFTLIDVALTWN</sequence>
<dbReference type="InterPro" id="IPR000537">
    <property type="entry name" value="UbiA_prenyltransferase"/>
</dbReference>
<keyword evidence="6 13" id="KW-0808">Transferase</keyword>
<evidence type="ECO:0000256" key="11">
    <source>
        <dbReference type="ARBA" id="ARBA00034524"/>
    </source>
</evidence>
<comment type="subcellular location">
    <subcellularLocation>
        <location evidence="2">Membrane</location>
        <topology evidence="2">Multi-pass membrane protein</topology>
    </subcellularLocation>
</comment>
<dbReference type="RefSeq" id="WP_072284509.1">
    <property type="nucleotide sequence ID" value="NZ_CP015519.1"/>
</dbReference>
<dbReference type="Gene3D" id="1.10.357.140">
    <property type="entry name" value="UbiA prenyltransferase"/>
    <property type="match status" value="1"/>
</dbReference>
<evidence type="ECO:0000256" key="12">
    <source>
        <dbReference type="SAM" id="Phobius"/>
    </source>
</evidence>
<dbReference type="FunFam" id="1.20.120.1780:FF:000001">
    <property type="entry name" value="4-hydroxybenzoate octaprenyltransferase"/>
    <property type="match status" value="1"/>
</dbReference>
<evidence type="ECO:0000313" key="13">
    <source>
        <dbReference type="EMBL" id="APG28482.1"/>
    </source>
</evidence>
<dbReference type="GO" id="GO:0008412">
    <property type="term" value="F:4-hydroxybenzoate polyprenyltransferase activity"/>
    <property type="evidence" value="ECO:0007669"/>
    <property type="project" value="UniProtKB-EC"/>
</dbReference>
<evidence type="ECO:0000256" key="2">
    <source>
        <dbReference type="ARBA" id="ARBA00004141"/>
    </source>
</evidence>
<evidence type="ECO:0000313" key="14">
    <source>
        <dbReference type="Proteomes" id="UP000182517"/>
    </source>
</evidence>
<name>A0A1L3GRB5_9BACT</name>
<keyword evidence="8 12" id="KW-0812">Transmembrane</keyword>
<evidence type="ECO:0000256" key="1">
    <source>
        <dbReference type="ARBA" id="ARBA00001946"/>
    </source>
</evidence>
<keyword evidence="5" id="KW-0997">Cell inner membrane</keyword>
<dbReference type="AlphaFoldDB" id="A0A1L3GRB5"/>
<proteinExistence type="inferred from homology"/>
<reference evidence="13 14" key="1">
    <citation type="journal article" date="2017" name="Genome Announc.">
        <title>Complete Genome Sequences of Two Acetylene-Fermenting Pelobacter acetylenicus Strains.</title>
        <authorList>
            <person name="Sutton J.M."/>
            <person name="Baesman S.M."/>
            <person name="Fierst J.L."/>
            <person name="Poret-Peterson A.T."/>
            <person name="Oremland R.S."/>
            <person name="Dunlap D.S."/>
            <person name="Akob D.M."/>
        </authorList>
    </citation>
    <scope>NUCLEOTIDE SEQUENCE [LARGE SCALE GENOMIC DNA]</scope>
    <source>
        <strain evidence="13 14">SFB93</strain>
    </source>
</reference>
<organism evidence="13 14">
    <name type="scientific">Syntrophotalea acetylenivorans</name>
    <dbReference type="NCBI Taxonomy" id="1842532"/>
    <lineage>
        <taxon>Bacteria</taxon>
        <taxon>Pseudomonadati</taxon>
        <taxon>Thermodesulfobacteriota</taxon>
        <taxon>Desulfuromonadia</taxon>
        <taxon>Desulfuromonadales</taxon>
        <taxon>Syntrophotaleaceae</taxon>
        <taxon>Syntrophotalea</taxon>
    </lineage>
</organism>
<dbReference type="CDD" id="cd13959">
    <property type="entry name" value="PT_UbiA_COQ2"/>
    <property type="match status" value="1"/>
</dbReference>
<dbReference type="Proteomes" id="UP000182517">
    <property type="component" value="Chromosome"/>
</dbReference>